<organism evidence="1 2">
    <name type="scientific">Methylohalomonas lacus</name>
    <dbReference type="NCBI Taxonomy" id="398773"/>
    <lineage>
        <taxon>Bacteria</taxon>
        <taxon>Pseudomonadati</taxon>
        <taxon>Pseudomonadota</taxon>
        <taxon>Gammaproteobacteria</taxon>
        <taxon>Methylohalomonadales</taxon>
        <taxon>Methylohalomonadaceae</taxon>
        <taxon>Methylohalomonas</taxon>
    </lineage>
</organism>
<name>A0AAE3L228_9GAMM</name>
<reference evidence="1" key="1">
    <citation type="submission" date="2022-08" db="EMBL/GenBank/DDBJ databases">
        <title>Genomic Encyclopedia of Type Strains, Phase III (KMG-III): the genomes of soil and plant-associated and newly described type strains.</title>
        <authorList>
            <person name="Whitman W."/>
        </authorList>
    </citation>
    <scope>NUCLEOTIDE SEQUENCE</scope>
    <source>
        <strain evidence="1">HMT 1</strain>
    </source>
</reference>
<proteinExistence type="predicted"/>
<dbReference type="EMBL" id="JANUCT010000022">
    <property type="protein sequence ID" value="MCS3904420.1"/>
    <property type="molecule type" value="Genomic_DNA"/>
</dbReference>
<sequence length="503" mass="56781">MYHWNGGSLDGIYTFDTSEQGLSLFEEYLNENAADPVYLLTDVAEEEFRLDSIPHVMGGDRKALLNRKKAKLFRNIRYSYCEVQGRETEGRRDDRVVFSALTDDEFLRPWLRRLEARKVPVAGIYSVALLSKQLLKSLGYGAGPALIVSLQRNAGLRESFFQNGDFKFSRLVRLPRYGTESYAPVIADEMEKMLRYLRSMRQINHDSLVQVYLLADEKLHAELEPACRDKVGVSYNQITLRDIAGKLGLKADFVDPFSESVFVYLLLKNRSGNIYAGEQETRYFTLRRLRHCLLGSSLFLLLGSFIWSGLAFIEGVTLKQETVSARAKTEFYGERYDMARERLPNIPVEPEDLKTAVQVVEGMADYKASPLPLMRTLSRSMDEFPDIQIDAIKWLASMDPNADPAGNASREASALSANSDYIYYQVARVSGSLAPFDGSYRRAIELVNRLAEDIRTQPGVYDVKILTLPLDVSPEARLQGTGDMVRGEAGFSLKIVQGITDET</sequence>
<comment type="caution">
    <text evidence="1">The sequence shown here is derived from an EMBL/GenBank/DDBJ whole genome shotgun (WGS) entry which is preliminary data.</text>
</comment>
<accession>A0AAE3L228</accession>
<keyword evidence="2" id="KW-1185">Reference proteome</keyword>
<dbReference type="AlphaFoldDB" id="A0AAE3L228"/>
<dbReference type="RefSeq" id="WP_259057331.1">
    <property type="nucleotide sequence ID" value="NZ_JANUCT010000022.1"/>
</dbReference>
<evidence type="ECO:0000313" key="2">
    <source>
        <dbReference type="Proteomes" id="UP001204445"/>
    </source>
</evidence>
<evidence type="ECO:0000313" key="1">
    <source>
        <dbReference type="EMBL" id="MCS3904420.1"/>
    </source>
</evidence>
<dbReference type="Proteomes" id="UP001204445">
    <property type="component" value="Unassembled WGS sequence"/>
</dbReference>
<protein>
    <submittedName>
        <fullName evidence="1">Uncharacterized protein</fullName>
    </submittedName>
</protein>
<gene>
    <name evidence="1" type="ORF">J2T55_002456</name>
</gene>